<keyword evidence="3" id="KW-0808">Transferase</keyword>
<dbReference type="eggNOG" id="COG0515">
    <property type="taxonomic scope" value="Bacteria"/>
</dbReference>
<accession>K9WQ15</accession>
<dbReference type="GO" id="GO:0005524">
    <property type="term" value="F:ATP binding"/>
    <property type="evidence" value="ECO:0007669"/>
    <property type="project" value="UniProtKB-KW"/>
</dbReference>
<feature type="transmembrane region" description="Helical" evidence="9">
    <location>
        <begin position="418"/>
        <end position="437"/>
    </location>
</feature>
<sequence length="574" mass="63168">MSHITQSAVHCINPDCQRPYPQPWGNKFCNSCGAPLQLLDRYLPIEPLGSGGFAQIYTIWDEKTQTEKVLKVLVETSPKALELFTQEAAVLIGLRNTGVPRVEAEGYFQINLPQPKPHQLACLVMEKINGQNLEEIRRSYPQGCPEDLVLNWFLQAVKILQELHKSQIIHRDIKPSNLMLRNSGGTSTNQLVLIDFGGAKQFSGAILRYPSSSTRLYSSGYSPPEQVTGGNVGPAADFYALGRTMIELLTGKYPPELEDPVTGQLRWRNQGNFNPRLADLIDEMVQEDVRSRPANAAIIQKRLVKISQAASKQGLFAPVKNAFKQISQQFNLLIQAIEQALDDLNQGIADTSLFIIKAIAKLLLACLATVWSMVLAGIGAAIGAIAGFLLAYRTNLGDRLVEFMLYQVPELLPNTQPVVGAEIIVFAVAGLGTAWGLTLSGSFGQKRRFLVASLMGMISYGLGWIIYQLITPQNSGEGLTGWILVAISLLTLSLGIRSHHLVYAFIAAFGSASFFAVLIFFGFPAALFQFSSQPTWLELAVPIAFFSFVGVLISFWLGVSHYLIVPGLRWLGWR</sequence>
<dbReference type="Gene3D" id="3.30.200.20">
    <property type="entry name" value="Phosphorylase Kinase, domain 1"/>
    <property type="match status" value="1"/>
</dbReference>
<keyword evidence="12" id="KW-1185">Reference proteome</keyword>
<evidence type="ECO:0000256" key="4">
    <source>
        <dbReference type="ARBA" id="ARBA00022741"/>
    </source>
</evidence>
<dbReference type="HOGENOM" id="CLU_482193_0_0_3"/>
<dbReference type="GO" id="GO:0004674">
    <property type="term" value="F:protein serine/threonine kinase activity"/>
    <property type="evidence" value="ECO:0007669"/>
    <property type="project" value="UniProtKB-KW"/>
</dbReference>
<dbReference type="NCBIfam" id="NF045510">
    <property type="entry name" value="4Cys_prefix_kin"/>
    <property type="match status" value="1"/>
</dbReference>
<dbReference type="PROSITE" id="PS00108">
    <property type="entry name" value="PROTEIN_KINASE_ST"/>
    <property type="match status" value="1"/>
</dbReference>
<keyword evidence="9" id="KW-0812">Transmembrane</keyword>
<evidence type="ECO:0000256" key="7">
    <source>
        <dbReference type="ARBA" id="ARBA00047899"/>
    </source>
</evidence>
<dbReference type="Proteomes" id="UP000010475">
    <property type="component" value="Chromosome"/>
</dbReference>
<keyword evidence="9" id="KW-0472">Membrane</keyword>
<dbReference type="RefSeq" id="WP_015205739.1">
    <property type="nucleotide sequence ID" value="NC_019757.1"/>
</dbReference>
<feature type="domain" description="Protein kinase" evidence="10">
    <location>
        <begin position="42"/>
        <end position="304"/>
    </location>
</feature>
<gene>
    <name evidence="11" type="ORF">Cylst_0102</name>
</gene>
<evidence type="ECO:0000259" key="10">
    <source>
        <dbReference type="PROSITE" id="PS50011"/>
    </source>
</evidence>
<keyword evidence="9" id="KW-1133">Transmembrane helix</keyword>
<feature type="transmembrane region" description="Helical" evidence="9">
    <location>
        <begin position="479"/>
        <end position="496"/>
    </location>
</feature>
<dbReference type="EC" id="2.7.11.1" evidence="1"/>
<name>K9WQ15_9NOST</name>
<organism evidence="11 12">
    <name type="scientific">Cylindrospermum stagnale PCC 7417</name>
    <dbReference type="NCBI Taxonomy" id="56107"/>
    <lineage>
        <taxon>Bacteria</taxon>
        <taxon>Bacillati</taxon>
        <taxon>Cyanobacteriota</taxon>
        <taxon>Cyanophyceae</taxon>
        <taxon>Nostocales</taxon>
        <taxon>Nostocaceae</taxon>
        <taxon>Cylindrospermum</taxon>
    </lineage>
</organism>
<dbReference type="InterPro" id="IPR008271">
    <property type="entry name" value="Ser/Thr_kinase_AS"/>
</dbReference>
<dbReference type="CDD" id="cd14014">
    <property type="entry name" value="STKc_PknB_like"/>
    <property type="match status" value="1"/>
</dbReference>
<dbReference type="Gene3D" id="1.10.510.10">
    <property type="entry name" value="Transferase(Phosphotransferase) domain 1"/>
    <property type="match status" value="1"/>
</dbReference>
<keyword evidence="2 11" id="KW-0723">Serine/threonine-protein kinase</keyword>
<proteinExistence type="predicted"/>
<feature type="transmembrane region" description="Helical" evidence="9">
    <location>
        <begin position="362"/>
        <end position="392"/>
    </location>
</feature>
<dbReference type="SMART" id="SM00220">
    <property type="entry name" value="S_TKc"/>
    <property type="match status" value="1"/>
</dbReference>
<evidence type="ECO:0000313" key="12">
    <source>
        <dbReference type="Proteomes" id="UP000010475"/>
    </source>
</evidence>
<dbReference type="PROSITE" id="PS50011">
    <property type="entry name" value="PROTEIN_KINASE_DOM"/>
    <property type="match status" value="1"/>
</dbReference>
<evidence type="ECO:0000256" key="8">
    <source>
        <dbReference type="ARBA" id="ARBA00048679"/>
    </source>
</evidence>
<feature type="transmembrane region" description="Helical" evidence="9">
    <location>
        <begin position="503"/>
        <end position="527"/>
    </location>
</feature>
<dbReference type="KEGG" id="csg:Cylst_0102"/>
<evidence type="ECO:0000313" key="11">
    <source>
        <dbReference type="EMBL" id="AFZ22480.1"/>
    </source>
</evidence>
<keyword evidence="5 11" id="KW-0418">Kinase</keyword>
<dbReference type="InterPro" id="IPR000719">
    <property type="entry name" value="Prot_kinase_dom"/>
</dbReference>
<comment type="catalytic activity">
    <reaction evidence="8">
        <text>L-seryl-[protein] + ATP = O-phospho-L-seryl-[protein] + ADP + H(+)</text>
        <dbReference type="Rhea" id="RHEA:17989"/>
        <dbReference type="Rhea" id="RHEA-COMP:9863"/>
        <dbReference type="Rhea" id="RHEA-COMP:11604"/>
        <dbReference type="ChEBI" id="CHEBI:15378"/>
        <dbReference type="ChEBI" id="CHEBI:29999"/>
        <dbReference type="ChEBI" id="CHEBI:30616"/>
        <dbReference type="ChEBI" id="CHEBI:83421"/>
        <dbReference type="ChEBI" id="CHEBI:456216"/>
        <dbReference type="EC" id="2.7.11.1"/>
    </reaction>
</comment>
<keyword evidence="4" id="KW-0547">Nucleotide-binding</keyword>
<keyword evidence="6" id="KW-0067">ATP-binding</keyword>
<protein>
    <recommendedName>
        <fullName evidence="1">non-specific serine/threonine protein kinase</fullName>
        <ecNumber evidence="1">2.7.11.1</ecNumber>
    </recommendedName>
</protein>
<dbReference type="AlphaFoldDB" id="K9WQ15"/>
<reference evidence="11 12" key="1">
    <citation type="submission" date="2012-06" db="EMBL/GenBank/DDBJ databases">
        <title>Finished chromosome of genome of Cylindrospermum stagnale PCC 7417.</title>
        <authorList>
            <consortium name="US DOE Joint Genome Institute"/>
            <person name="Gugger M."/>
            <person name="Coursin T."/>
            <person name="Rippka R."/>
            <person name="Tandeau De Marsac N."/>
            <person name="Huntemann M."/>
            <person name="Wei C.-L."/>
            <person name="Han J."/>
            <person name="Detter J.C."/>
            <person name="Han C."/>
            <person name="Tapia R."/>
            <person name="Chen A."/>
            <person name="Kyrpides N."/>
            <person name="Mavromatis K."/>
            <person name="Markowitz V."/>
            <person name="Szeto E."/>
            <person name="Ivanova N."/>
            <person name="Pagani I."/>
            <person name="Pati A."/>
            <person name="Goodwin L."/>
            <person name="Nordberg H.P."/>
            <person name="Cantor M.N."/>
            <person name="Hua S.X."/>
            <person name="Woyke T."/>
            <person name="Kerfeld C.A."/>
        </authorList>
    </citation>
    <scope>NUCLEOTIDE SEQUENCE [LARGE SCALE GENOMIC DNA]</scope>
    <source>
        <strain evidence="11 12">PCC 7417</strain>
    </source>
</reference>
<dbReference type="EMBL" id="CP003642">
    <property type="protein sequence ID" value="AFZ22480.1"/>
    <property type="molecule type" value="Genomic_DNA"/>
</dbReference>
<dbReference type="InterPro" id="IPR011009">
    <property type="entry name" value="Kinase-like_dom_sf"/>
</dbReference>
<dbReference type="Pfam" id="PF00069">
    <property type="entry name" value="Pkinase"/>
    <property type="match status" value="1"/>
</dbReference>
<feature type="transmembrane region" description="Helical" evidence="9">
    <location>
        <begin position="539"/>
        <end position="565"/>
    </location>
</feature>
<dbReference type="PANTHER" id="PTHR24363:SF0">
    <property type="entry name" value="SERINE_THREONINE KINASE LIKE DOMAIN CONTAINING 1"/>
    <property type="match status" value="1"/>
</dbReference>
<evidence type="ECO:0000256" key="2">
    <source>
        <dbReference type="ARBA" id="ARBA00022527"/>
    </source>
</evidence>
<dbReference type="PANTHER" id="PTHR24363">
    <property type="entry name" value="SERINE/THREONINE PROTEIN KINASE"/>
    <property type="match status" value="1"/>
</dbReference>
<evidence type="ECO:0000256" key="6">
    <source>
        <dbReference type="ARBA" id="ARBA00022840"/>
    </source>
</evidence>
<dbReference type="SUPFAM" id="SSF56112">
    <property type="entry name" value="Protein kinase-like (PK-like)"/>
    <property type="match status" value="1"/>
</dbReference>
<feature type="transmembrane region" description="Helical" evidence="9">
    <location>
        <begin position="449"/>
        <end position="467"/>
    </location>
</feature>
<dbReference type="PATRIC" id="fig|56107.3.peg.116"/>
<comment type="catalytic activity">
    <reaction evidence="7">
        <text>L-threonyl-[protein] + ATP = O-phospho-L-threonyl-[protein] + ADP + H(+)</text>
        <dbReference type="Rhea" id="RHEA:46608"/>
        <dbReference type="Rhea" id="RHEA-COMP:11060"/>
        <dbReference type="Rhea" id="RHEA-COMP:11605"/>
        <dbReference type="ChEBI" id="CHEBI:15378"/>
        <dbReference type="ChEBI" id="CHEBI:30013"/>
        <dbReference type="ChEBI" id="CHEBI:30616"/>
        <dbReference type="ChEBI" id="CHEBI:61977"/>
        <dbReference type="ChEBI" id="CHEBI:456216"/>
        <dbReference type="EC" id="2.7.11.1"/>
    </reaction>
</comment>
<evidence type="ECO:0000256" key="5">
    <source>
        <dbReference type="ARBA" id="ARBA00022777"/>
    </source>
</evidence>
<evidence type="ECO:0000256" key="9">
    <source>
        <dbReference type="SAM" id="Phobius"/>
    </source>
</evidence>
<dbReference type="STRING" id="56107.Cylst_0102"/>
<evidence type="ECO:0000256" key="1">
    <source>
        <dbReference type="ARBA" id="ARBA00012513"/>
    </source>
</evidence>
<evidence type="ECO:0000256" key="3">
    <source>
        <dbReference type="ARBA" id="ARBA00022679"/>
    </source>
</evidence>